<keyword evidence="5" id="KW-0808">Transferase</keyword>
<dbReference type="Pfam" id="PF01507">
    <property type="entry name" value="PAPS_reduct"/>
    <property type="match status" value="1"/>
</dbReference>
<dbReference type="FunFam" id="3.40.50.620:FF:000187">
    <property type="entry name" value="Probable FAD synthetase"/>
    <property type="match status" value="1"/>
</dbReference>
<feature type="region of interest" description="Disordered" evidence="13">
    <location>
        <begin position="1"/>
        <end position="22"/>
    </location>
</feature>
<protein>
    <recommendedName>
        <fullName evidence="2">FAD synthase</fullName>
        <ecNumber evidence="2">2.7.7.2</ecNumber>
    </recommendedName>
    <alternativeName>
        <fullName evidence="10">FAD pyrophosphorylase</fullName>
    </alternativeName>
    <alternativeName>
        <fullName evidence="11">FMN adenylyltransferase</fullName>
    </alternativeName>
</protein>
<name>A0A6A6HQ77_VIRVR</name>
<dbReference type="GO" id="GO:0003919">
    <property type="term" value="F:FMN adenylyltransferase activity"/>
    <property type="evidence" value="ECO:0007669"/>
    <property type="project" value="UniProtKB-EC"/>
</dbReference>
<dbReference type="GO" id="GO:0005524">
    <property type="term" value="F:ATP binding"/>
    <property type="evidence" value="ECO:0007669"/>
    <property type="project" value="UniProtKB-KW"/>
</dbReference>
<dbReference type="GO" id="GO:0006747">
    <property type="term" value="P:FAD biosynthetic process"/>
    <property type="evidence" value="ECO:0007669"/>
    <property type="project" value="TreeGrafter"/>
</dbReference>
<evidence type="ECO:0000256" key="3">
    <source>
        <dbReference type="ARBA" id="ARBA00022630"/>
    </source>
</evidence>
<dbReference type="GO" id="GO:0016787">
    <property type="term" value="F:hydrolase activity"/>
    <property type="evidence" value="ECO:0007669"/>
    <property type="project" value="UniProtKB-KW"/>
</dbReference>
<evidence type="ECO:0000313" key="15">
    <source>
        <dbReference type="EMBL" id="KAF2239948.1"/>
    </source>
</evidence>
<dbReference type="AlphaFoldDB" id="A0A6A6HQ77"/>
<proteinExistence type="predicted"/>
<reference evidence="15" key="1">
    <citation type="journal article" date="2020" name="Stud. Mycol.">
        <title>101 Dothideomycetes genomes: a test case for predicting lifestyles and emergence of pathogens.</title>
        <authorList>
            <person name="Haridas S."/>
            <person name="Albert R."/>
            <person name="Binder M."/>
            <person name="Bloem J."/>
            <person name="Labutti K."/>
            <person name="Salamov A."/>
            <person name="Andreopoulos B."/>
            <person name="Baker S."/>
            <person name="Barry K."/>
            <person name="Bills G."/>
            <person name="Bluhm B."/>
            <person name="Cannon C."/>
            <person name="Castanera R."/>
            <person name="Culley D."/>
            <person name="Daum C."/>
            <person name="Ezra D."/>
            <person name="Gonzalez J."/>
            <person name="Henrissat B."/>
            <person name="Kuo A."/>
            <person name="Liang C."/>
            <person name="Lipzen A."/>
            <person name="Lutzoni F."/>
            <person name="Magnuson J."/>
            <person name="Mondo S."/>
            <person name="Nolan M."/>
            <person name="Ohm R."/>
            <person name="Pangilinan J."/>
            <person name="Park H.-J."/>
            <person name="Ramirez L."/>
            <person name="Alfaro M."/>
            <person name="Sun H."/>
            <person name="Tritt A."/>
            <person name="Yoshinaga Y."/>
            <person name="Zwiers L.-H."/>
            <person name="Turgeon B."/>
            <person name="Goodwin S."/>
            <person name="Spatafora J."/>
            <person name="Crous P."/>
            <person name="Grigoriev I."/>
        </authorList>
    </citation>
    <scope>NUCLEOTIDE SEQUENCE</scope>
    <source>
        <strain evidence="15">Tuck. ex Michener</strain>
    </source>
</reference>
<dbReference type="InterPro" id="IPR014729">
    <property type="entry name" value="Rossmann-like_a/b/a_fold"/>
</dbReference>
<evidence type="ECO:0000259" key="14">
    <source>
        <dbReference type="Pfam" id="PF01507"/>
    </source>
</evidence>
<comment type="pathway">
    <text evidence="1">Cofactor biosynthesis; FAD biosynthesis; FAD from FMN: step 1/1.</text>
</comment>
<keyword evidence="9" id="KW-0067">ATP-binding</keyword>
<keyword evidence="6" id="KW-0548">Nucleotidyltransferase</keyword>
<evidence type="ECO:0000256" key="6">
    <source>
        <dbReference type="ARBA" id="ARBA00022695"/>
    </source>
</evidence>
<dbReference type="PANTHER" id="PTHR23293:SF9">
    <property type="entry name" value="FAD SYNTHASE"/>
    <property type="match status" value="1"/>
</dbReference>
<keyword evidence="4" id="KW-0288">FMN</keyword>
<dbReference type="PANTHER" id="PTHR23293">
    <property type="entry name" value="FAD SYNTHETASE-RELATED FMN ADENYLYLTRANSFERASE"/>
    <property type="match status" value="1"/>
</dbReference>
<dbReference type="SUPFAM" id="SSF52402">
    <property type="entry name" value="Adenine nucleotide alpha hydrolases-like"/>
    <property type="match status" value="1"/>
</dbReference>
<dbReference type="OrthoDB" id="270728at2759"/>
<dbReference type="CDD" id="cd23948">
    <property type="entry name" value="FAD_synthase"/>
    <property type="match status" value="1"/>
</dbReference>
<evidence type="ECO:0000313" key="16">
    <source>
        <dbReference type="Proteomes" id="UP000800092"/>
    </source>
</evidence>
<evidence type="ECO:0000256" key="10">
    <source>
        <dbReference type="ARBA" id="ARBA00031145"/>
    </source>
</evidence>
<dbReference type="InterPro" id="IPR002500">
    <property type="entry name" value="PAPS_reduct_dom"/>
</dbReference>
<organism evidence="15 16">
    <name type="scientific">Viridothelium virens</name>
    <name type="common">Speckled blister lichen</name>
    <name type="synonym">Trypethelium virens</name>
    <dbReference type="NCBI Taxonomy" id="1048519"/>
    <lineage>
        <taxon>Eukaryota</taxon>
        <taxon>Fungi</taxon>
        <taxon>Dikarya</taxon>
        <taxon>Ascomycota</taxon>
        <taxon>Pezizomycotina</taxon>
        <taxon>Dothideomycetes</taxon>
        <taxon>Dothideomycetes incertae sedis</taxon>
        <taxon>Trypetheliales</taxon>
        <taxon>Trypetheliaceae</taxon>
        <taxon>Viridothelium</taxon>
    </lineage>
</organism>
<feature type="domain" description="Phosphoadenosine phosphosulphate reductase" evidence="14">
    <location>
        <begin position="146"/>
        <end position="235"/>
    </location>
</feature>
<accession>A0A6A6HQ77</accession>
<dbReference type="Gene3D" id="3.40.50.620">
    <property type="entry name" value="HUPs"/>
    <property type="match status" value="1"/>
</dbReference>
<gene>
    <name evidence="15" type="ORF">EV356DRAFT_495772</name>
</gene>
<comment type="catalytic activity">
    <reaction evidence="12">
        <text>FMN + ATP + H(+) = FAD + diphosphate</text>
        <dbReference type="Rhea" id="RHEA:17237"/>
        <dbReference type="ChEBI" id="CHEBI:15378"/>
        <dbReference type="ChEBI" id="CHEBI:30616"/>
        <dbReference type="ChEBI" id="CHEBI:33019"/>
        <dbReference type="ChEBI" id="CHEBI:57692"/>
        <dbReference type="ChEBI" id="CHEBI:58210"/>
        <dbReference type="EC" id="2.7.7.2"/>
    </reaction>
</comment>
<keyword evidence="15" id="KW-0378">Hydrolase</keyword>
<evidence type="ECO:0000256" key="9">
    <source>
        <dbReference type="ARBA" id="ARBA00022840"/>
    </source>
</evidence>
<dbReference type="EC" id="2.7.7.2" evidence="2"/>
<evidence type="ECO:0000256" key="5">
    <source>
        <dbReference type="ARBA" id="ARBA00022679"/>
    </source>
</evidence>
<dbReference type="EMBL" id="ML991771">
    <property type="protein sequence ID" value="KAF2239948.1"/>
    <property type="molecule type" value="Genomic_DNA"/>
</dbReference>
<evidence type="ECO:0000256" key="2">
    <source>
        <dbReference type="ARBA" id="ARBA00012393"/>
    </source>
</evidence>
<keyword evidence="8" id="KW-0274">FAD</keyword>
<sequence length="272" mass="31219">MQQPHLGVQSDEQGRTSTIDPTKHEDLSTLCQRLHARVSAFIAAKAPEQGYLRSTQEQTRVSLRVIEEALDRYSLDQLSLSYNGGKDCLVLLVLFLASLHTKRLSSNRPLLQSVFILSAHPFAEVDDFVNDCIRVYSLDLARYAKPMKAAFEDYLNEKPNVKAILVGTRRTDPHGENLTHFDETDRGWPRFMRVHPVIDWHYAEIWTFIRHLEIPYCPLYDKGYTSLGGTTDTHPNPALKHDIDAKGNANEIKYRPAYELIEDNEERLGRDR</sequence>
<evidence type="ECO:0000256" key="13">
    <source>
        <dbReference type="SAM" id="MobiDB-lite"/>
    </source>
</evidence>
<keyword evidence="3" id="KW-0285">Flavoprotein</keyword>
<evidence type="ECO:0000256" key="11">
    <source>
        <dbReference type="ARBA" id="ARBA00031871"/>
    </source>
</evidence>
<evidence type="ECO:0000256" key="4">
    <source>
        <dbReference type="ARBA" id="ARBA00022643"/>
    </source>
</evidence>
<evidence type="ECO:0000256" key="8">
    <source>
        <dbReference type="ARBA" id="ARBA00022827"/>
    </source>
</evidence>
<keyword evidence="16" id="KW-1185">Reference proteome</keyword>
<evidence type="ECO:0000256" key="12">
    <source>
        <dbReference type="ARBA" id="ARBA00049494"/>
    </source>
</evidence>
<keyword evidence="7" id="KW-0547">Nucleotide-binding</keyword>
<evidence type="ECO:0000256" key="7">
    <source>
        <dbReference type="ARBA" id="ARBA00022741"/>
    </source>
</evidence>
<evidence type="ECO:0000256" key="1">
    <source>
        <dbReference type="ARBA" id="ARBA00004726"/>
    </source>
</evidence>
<dbReference type="Proteomes" id="UP000800092">
    <property type="component" value="Unassembled WGS sequence"/>
</dbReference>